<dbReference type="RefSeq" id="WP_093026304.1">
    <property type="nucleotide sequence ID" value="NZ_FPBK01000017.1"/>
</dbReference>
<reference evidence="1 2" key="1">
    <citation type="submission" date="2016-10" db="EMBL/GenBank/DDBJ databases">
        <authorList>
            <person name="de Groot N.N."/>
        </authorList>
    </citation>
    <scope>NUCLEOTIDE SEQUENCE [LARGE SCALE GENOMIC DNA]</scope>
    <source>
        <strain evidence="1 2">CGMCC 1.12333</strain>
    </source>
</reference>
<sequence length="170" mass="19129">MNFLKSVFFLTIIALSVSCENKEQKETEYHQPDLTSFYTSQNIESLNNKSFYVPVYSEIYSSTEKMSIQLTVTLSIRNTSISKNSFVKSVDYYNSKGKKIRNYLSKPIELKPLQAIDFVVTEADKTGGTGANFIVKTAGENSPLLQGIMIGTLNQQGISYLTEAKEIETY</sequence>
<evidence type="ECO:0000313" key="2">
    <source>
        <dbReference type="Proteomes" id="UP000199138"/>
    </source>
</evidence>
<accession>A0A1I7IL29</accession>
<protein>
    <recommendedName>
        <fullName evidence="3">DUF3124 domain-containing protein</fullName>
    </recommendedName>
</protein>
<name>A0A1I7IL29_9FLAO</name>
<dbReference type="OrthoDB" id="283474at2"/>
<dbReference type="InterPro" id="IPR021471">
    <property type="entry name" value="DUF3124"/>
</dbReference>
<keyword evidence="2" id="KW-1185">Reference proteome</keyword>
<dbReference type="PROSITE" id="PS51257">
    <property type="entry name" value="PROKAR_LIPOPROTEIN"/>
    <property type="match status" value="1"/>
</dbReference>
<evidence type="ECO:0000313" key="1">
    <source>
        <dbReference type="EMBL" id="SFU73595.1"/>
    </source>
</evidence>
<dbReference type="Pfam" id="PF11322">
    <property type="entry name" value="DUF3124"/>
    <property type="match status" value="1"/>
</dbReference>
<proteinExistence type="predicted"/>
<dbReference type="EMBL" id="FPBK01000017">
    <property type="protein sequence ID" value="SFU73595.1"/>
    <property type="molecule type" value="Genomic_DNA"/>
</dbReference>
<dbReference type="AlphaFoldDB" id="A0A1I7IL29"/>
<dbReference type="Proteomes" id="UP000199138">
    <property type="component" value="Unassembled WGS sequence"/>
</dbReference>
<gene>
    <name evidence="1" type="ORF">SAMN05216480_11747</name>
</gene>
<organism evidence="1 2">
    <name type="scientific">Pustulibacterium marinum</name>
    <dbReference type="NCBI Taxonomy" id="1224947"/>
    <lineage>
        <taxon>Bacteria</taxon>
        <taxon>Pseudomonadati</taxon>
        <taxon>Bacteroidota</taxon>
        <taxon>Flavobacteriia</taxon>
        <taxon>Flavobacteriales</taxon>
        <taxon>Flavobacteriaceae</taxon>
        <taxon>Pustulibacterium</taxon>
    </lineage>
</organism>
<dbReference type="STRING" id="1224947.SAMN05216480_11747"/>
<evidence type="ECO:0008006" key="3">
    <source>
        <dbReference type="Google" id="ProtNLM"/>
    </source>
</evidence>